<name>A0A0J6Z864_9MYCO</name>
<dbReference type="PANTHER" id="PTHR43575:SF1">
    <property type="entry name" value="PROTEIN ABCI7, CHLOROPLASTIC"/>
    <property type="match status" value="1"/>
</dbReference>
<dbReference type="InterPro" id="IPR055346">
    <property type="entry name" value="Fe-S_cluster_assembly_SufBD"/>
</dbReference>
<proteinExistence type="inferred from homology"/>
<evidence type="ECO:0000256" key="1">
    <source>
        <dbReference type="ARBA" id="ARBA00043967"/>
    </source>
</evidence>
<comment type="caution">
    <text evidence="3">The sequence shown here is derived from an EMBL/GenBank/DDBJ whole genome shotgun (WGS) entry which is preliminary data.</text>
</comment>
<organism evidence="3 4">
    <name type="scientific">Mycolicibacterium obuense</name>
    <dbReference type="NCBI Taxonomy" id="1807"/>
    <lineage>
        <taxon>Bacteria</taxon>
        <taxon>Bacillati</taxon>
        <taxon>Actinomycetota</taxon>
        <taxon>Actinomycetes</taxon>
        <taxon>Mycobacteriales</taxon>
        <taxon>Mycobacteriaceae</taxon>
        <taxon>Mycolicibacterium</taxon>
    </lineage>
</organism>
<sequence>MANTNLTAALEGATKGELFTSFDVDAFEVPGGRDEIWRFTPLKRLRGLHDGSAAATAEATVEVTGSDDVRVERIPRTDDRLGQAGVPADRVAAQAYSSFETATLIEVPAQAVVADPIEVVITGPGEGATAYGHLQIRLGELAEAVVVLDHRGSGTYADNIEFVVGNGATLRVVSIADWADDAVHVSTHHATLGRDAVLRHAAVTLGGDVVRLTGRVRYTAPGGDAELLGLYFADDGQHFESRLLVDHAQPNCRSNVTYKGALQGDPDSRRPDTHTVWVGDVLIRAEAAGTDTFEVNRNLVLTDGARADSVPNLEIETGEIVGAGHASATGRFDDEQLFYLRARGIPEEQARRLVVRGFFHEIIAKIPVPAIRDRLTDAIERELAITEKS</sequence>
<dbReference type="EMBL" id="JYNU01000004">
    <property type="protein sequence ID" value="KMO80811.1"/>
    <property type="molecule type" value="Genomic_DNA"/>
</dbReference>
<dbReference type="RefSeq" id="WP_048422131.1">
    <property type="nucleotide sequence ID" value="NZ_JYNU01000004.1"/>
</dbReference>
<comment type="similarity">
    <text evidence="1">Belongs to the iron-sulfur cluster assembly SufBD family.</text>
</comment>
<dbReference type="SUPFAM" id="SSF101960">
    <property type="entry name" value="Stabilizer of iron transporter SufD"/>
    <property type="match status" value="1"/>
</dbReference>
<dbReference type="InterPro" id="IPR037284">
    <property type="entry name" value="SUF_FeS_clus_asmbl_SufBD_sf"/>
</dbReference>
<dbReference type="PANTHER" id="PTHR43575">
    <property type="entry name" value="PROTEIN ABCI7, CHLOROPLASTIC"/>
    <property type="match status" value="1"/>
</dbReference>
<dbReference type="Proteomes" id="UP000036313">
    <property type="component" value="Unassembled WGS sequence"/>
</dbReference>
<dbReference type="InterPro" id="IPR011542">
    <property type="entry name" value="SUF_FeS_clus_asmbl_SufD"/>
</dbReference>
<reference evidence="3 4" key="1">
    <citation type="journal article" date="2015" name="Genome Biol. Evol.">
        <title>Characterization of Three Mycobacterium spp. with Potential Use in Bioremediation by Genome Sequencing and Comparative Genomics.</title>
        <authorList>
            <person name="Das S."/>
            <person name="Pettersson B.M."/>
            <person name="Behra P.R."/>
            <person name="Ramesh M."/>
            <person name="Dasgupta S."/>
            <person name="Bhattacharya A."/>
            <person name="Kirsebom L.A."/>
        </authorList>
    </citation>
    <scope>NUCLEOTIDE SEQUENCE [LARGE SCALE GENOMIC DNA]</scope>
    <source>
        <strain evidence="3 4">DSM 44075</strain>
    </source>
</reference>
<dbReference type="GO" id="GO:0016226">
    <property type="term" value="P:iron-sulfur cluster assembly"/>
    <property type="evidence" value="ECO:0007669"/>
    <property type="project" value="InterPro"/>
</dbReference>
<dbReference type="AlphaFoldDB" id="A0A0J6Z864"/>
<gene>
    <name evidence="3" type="primary">sufD</name>
    <name evidence="3" type="ORF">MOBUDSM44075_00688</name>
</gene>
<dbReference type="PATRIC" id="fig|1807.14.peg.692"/>
<evidence type="ECO:0000313" key="4">
    <source>
        <dbReference type="Proteomes" id="UP000036313"/>
    </source>
</evidence>
<dbReference type="NCBIfam" id="TIGR01981">
    <property type="entry name" value="sufD"/>
    <property type="match status" value="1"/>
</dbReference>
<evidence type="ECO:0000313" key="3">
    <source>
        <dbReference type="EMBL" id="KMO80811.1"/>
    </source>
</evidence>
<protein>
    <submittedName>
        <fullName evidence="3">FeS cluster assembly protein SufD</fullName>
    </submittedName>
</protein>
<dbReference type="Pfam" id="PF01458">
    <property type="entry name" value="SUFBD_core"/>
    <property type="match status" value="1"/>
</dbReference>
<feature type="domain" description="SUF system FeS cluster assembly SufBD core" evidence="2">
    <location>
        <begin position="126"/>
        <end position="358"/>
    </location>
</feature>
<dbReference type="InterPro" id="IPR000825">
    <property type="entry name" value="SUF_FeS_clus_asmbl_SufBD_core"/>
</dbReference>
<accession>A0A0J6Z864</accession>
<evidence type="ECO:0000259" key="2">
    <source>
        <dbReference type="Pfam" id="PF01458"/>
    </source>
</evidence>